<feature type="chain" id="PRO_5036418753" evidence="1">
    <location>
        <begin position="26"/>
        <end position="145"/>
    </location>
</feature>
<dbReference type="RefSeq" id="WP_180551504.1">
    <property type="nucleotide sequence ID" value="NZ_JACCKX010000001.1"/>
</dbReference>
<keyword evidence="1" id="KW-0732">Signal</keyword>
<organism evidence="3 4">
    <name type="scientific">Ottowia beijingensis</name>
    <dbReference type="NCBI Taxonomy" id="1207057"/>
    <lineage>
        <taxon>Bacteria</taxon>
        <taxon>Pseudomonadati</taxon>
        <taxon>Pseudomonadota</taxon>
        <taxon>Betaproteobacteria</taxon>
        <taxon>Burkholderiales</taxon>
        <taxon>Comamonadaceae</taxon>
        <taxon>Ottowia</taxon>
    </lineage>
</organism>
<name>A0A853IZW3_9BURK</name>
<feature type="signal peptide" evidence="1">
    <location>
        <begin position="1"/>
        <end position="25"/>
    </location>
</feature>
<dbReference type="EMBL" id="JACCKX010000001">
    <property type="protein sequence ID" value="NZA03256.1"/>
    <property type="molecule type" value="Genomic_DNA"/>
</dbReference>
<proteinExistence type="predicted"/>
<accession>A0A853IZW3</accession>
<reference evidence="3 4" key="1">
    <citation type="submission" date="2020-07" db="EMBL/GenBank/DDBJ databases">
        <authorList>
            <person name="Maaloum M."/>
        </authorList>
    </citation>
    <scope>NUCLEOTIDE SEQUENCE [LARGE SCALE GENOMIC DNA]</scope>
    <source>
        <strain evidence="3 4">GCS-AN-3</strain>
    </source>
</reference>
<dbReference type="AlphaFoldDB" id="A0A853IZW3"/>
<dbReference type="EMBL" id="JACCKX010000003">
    <property type="protein sequence ID" value="NZA03483.1"/>
    <property type="molecule type" value="Genomic_DNA"/>
</dbReference>
<evidence type="ECO:0000313" key="3">
    <source>
        <dbReference type="EMBL" id="NZA03483.1"/>
    </source>
</evidence>
<evidence type="ECO:0000256" key="1">
    <source>
        <dbReference type="SAM" id="SignalP"/>
    </source>
</evidence>
<protein>
    <submittedName>
        <fullName evidence="3">Uncharacterized protein</fullName>
    </submittedName>
</protein>
<evidence type="ECO:0000313" key="4">
    <source>
        <dbReference type="Proteomes" id="UP000589716"/>
    </source>
</evidence>
<gene>
    <name evidence="2" type="ORF">H0I39_18800</name>
    <name evidence="3" type="ORF">H0I39_20710</name>
</gene>
<comment type="caution">
    <text evidence="3">The sequence shown here is derived from an EMBL/GenBank/DDBJ whole genome shotgun (WGS) entry which is preliminary data.</text>
</comment>
<keyword evidence="4" id="KW-1185">Reference proteome</keyword>
<sequence>MKLKLLSIAPGLVLLCAAQSGWAQFAPGSDPIMLNGQVSYLALPAPPFQPSGQIENETDIPSWLQAKVSRYEAKAFSALEGGSGTVQTERDVVSRQTGNALQRTCTTEVASNTIAPTAAGPSGRYGMSGGDQIAVLRGDVVTICK</sequence>
<evidence type="ECO:0000313" key="2">
    <source>
        <dbReference type="EMBL" id="NZA03256.1"/>
    </source>
</evidence>
<dbReference type="Proteomes" id="UP000589716">
    <property type="component" value="Unassembled WGS sequence"/>
</dbReference>